<accession>A0ABS1KN17</accession>
<evidence type="ECO:0000259" key="1">
    <source>
        <dbReference type="PROSITE" id="PS50075"/>
    </source>
</evidence>
<protein>
    <submittedName>
        <fullName evidence="2">Acyl carrier protein</fullName>
    </submittedName>
</protein>
<feature type="domain" description="Carrier" evidence="1">
    <location>
        <begin position="3"/>
        <end position="87"/>
    </location>
</feature>
<dbReference type="InterPro" id="IPR009081">
    <property type="entry name" value="PP-bd_ACP"/>
</dbReference>
<proteinExistence type="predicted"/>
<dbReference type="NCBIfam" id="NF006617">
    <property type="entry name" value="PRK09184.1"/>
    <property type="match status" value="1"/>
</dbReference>
<comment type="caution">
    <text evidence="2">The sequence shown here is derived from an EMBL/GenBank/DDBJ whole genome shotgun (WGS) entry which is preliminary data.</text>
</comment>
<dbReference type="InterPro" id="IPR036736">
    <property type="entry name" value="ACP-like_sf"/>
</dbReference>
<organism evidence="2 3">
    <name type="scientific">Chryseolinea lacunae</name>
    <dbReference type="NCBI Taxonomy" id="2801331"/>
    <lineage>
        <taxon>Bacteria</taxon>
        <taxon>Pseudomonadati</taxon>
        <taxon>Bacteroidota</taxon>
        <taxon>Cytophagia</taxon>
        <taxon>Cytophagales</taxon>
        <taxon>Fulvivirgaceae</taxon>
        <taxon>Chryseolinea</taxon>
    </lineage>
</organism>
<keyword evidence="3" id="KW-1185">Reference proteome</keyword>
<dbReference type="RefSeq" id="WP_202008224.1">
    <property type="nucleotide sequence ID" value="NZ_JAERRB010000002.1"/>
</dbReference>
<evidence type="ECO:0000313" key="3">
    <source>
        <dbReference type="Proteomes" id="UP000613030"/>
    </source>
</evidence>
<dbReference type="EMBL" id="JAERRB010000002">
    <property type="protein sequence ID" value="MBL0740849.1"/>
    <property type="molecule type" value="Genomic_DNA"/>
</dbReference>
<reference evidence="2 3" key="1">
    <citation type="submission" date="2021-01" db="EMBL/GenBank/DDBJ databases">
        <title>Chryseolinea sp. Jin1 Genome sequencing and assembly.</title>
        <authorList>
            <person name="Kim I."/>
        </authorList>
    </citation>
    <scope>NUCLEOTIDE SEQUENCE [LARGE SCALE GENOMIC DNA]</scope>
    <source>
        <strain evidence="2 3">Jin1</strain>
    </source>
</reference>
<name>A0ABS1KN17_9BACT</name>
<dbReference type="Pfam" id="PF00550">
    <property type="entry name" value="PP-binding"/>
    <property type="match status" value="1"/>
</dbReference>
<dbReference type="Gene3D" id="1.10.1200.10">
    <property type="entry name" value="ACP-like"/>
    <property type="match status" value="1"/>
</dbReference>
<evidence type="ECO:0000313" key="2">
    <source>
        <dbReference type="EMBL" id="MBL0740849.1"/>
    </source>
</evidence>
<gene>
    <name evidence="2" type="ORF">JI741_06440</name>
</gene>
<dbReference type="PROSITE" id="PS50075">
    <property type="entry name" value="CARRIER"/>
    <property type="match status" value="1"/>
</dbReference>
<dbReference type="SUPFAM" id="SSF47336">
    <property type="entry name" value="ACP-like"/>
    <property type="match status" value="1"/>
</dbReference>
<sequence>MSQTIEELQLELRQELVKQLNLEDMIPADFNENTPLFGEGLGLDSIDSLELVVLLDRNYGIKLKDPKEGRHVFQSIRTMAEYIQKNRVQA</sequence>
<dbReference type="Proteomes" id="UP000613030">
    <property type="component" value="Unassembled WGS sequence"/>
</dbReference>